<organism evidence="1 2">
    <name type="scientific">Citrobacter koseri</name>
    <name type="common">Citrobacter diversus</name>
    <dbReference type="NCBI Taxonomy" id="545"/>
    <lineage>
        <taxon>Bacteria</taxon>
        <taxon>Pseudomonadati</taxon>
        <taxon>Pseudomonadota</taxon>
        <taxon>Gammaproteobacteria</taxon>
        <taxon>Enterobacterales</taxon>
        <taxon>Enterobacteriaceae</taxon>
        <taxon>Citrobacter</taxon>
    </lineage>
</organism>
<dbReference type="RefSeq" id="WP_058667575.1">
    <property type="nucleotide sequence ID" value="NZ_LORR02000011.1"/>
</dbReference>
<dbReference type="Proteomes" id="UP000282299">
    <property type="component" value="Unassembled WGS sequence"/>
</dbReference>
<sequence length="73" mass="8580">MPTKHINDVQWRKIEKETVRAVSTLAVPVKDTKMLEWIIAKGLETITEDDYRKFLKTESKKNKRAGKKYGKPY</sequence>
<evidence type="ECO:0000313" key="1">
    <source>
        <dbReference type="EMBL" id="RSC18314.1"/>
    </source>
</evidence>
<accession>A0AAQ1A5B2</accession>
<dbReference type="EMBL" id="RKIT01000002">
    <property type="protein sequence ID" value="RSC18314.1"/>
    <property type="molecule type" value="Genomic_DNA"/>
</dbReference>
<dbReference type="AlphaFoldDB" id="A0AAQ1A5B2"/>
<name>A0AAQ1A5B2_CITKO</name>
<evidence type="ECO:0000313" key="2">
    <source>
        <dbReference type="Proteomes" id="UP000282299"/>
    </source>
</evidence>
<evidence type="ECO:0008006" key="3">
    <source>
        <dbReference type="Google" id="ProtNLM"/>
    </source>
</evidence>
<reference evidence="2" key="1">
    <citation type="submission" date="2018-10" db="EMBL/GenBank/DDBJ databases">
        <title>FDA dAtabase for Regulatory Grade micrObial Sequences (FDA-ARGOS): Supporting development and validation of Infectious Disease Dx tests.</title>
        <authorList>
            <person name="Goldberg B."/>
            <person name="Campos J."/>
            <person name="Tallon L."/>
            <person name="Sadzewicz L."/>
            <person name="Zhao X."/>
            <person name="Vavikolanu K."/>
            <person name="Mehta A."/>
            <person name="Aluvathingal J."/>
            <person name="Nadendla S."/>
            <person name="Geyer C."/>
            <person name="Nandy P."/>
            <person name="Yan Y."/>
            <person name="Sichtig H."/>
        </authorList>
    </citation>
    <scope>NUCLEOTIDE SEQUENCE [LARGE SCALE GENOMIC DNA]</scope>
    <source>
        <strain evidence="2">FDAARGOS_526</strain>
    </source>
</reference>
<gene>
    <name evidence="1" type="ORF">EGS84_15920</name>
</gene>
<comment type="caution">
    <text evidence="1">The sequence shown here is derived from an EMBL/GenBank/DDBJ whole genome shotgun (WGS) entry which is preliminary data.</text>
</comment>
<protein>
    <recommendedName>
        <fullName evidence="3">Repressor</fullName>
    </recommendedName>
</protein>
<proteinExistence type="predicted"/>